<accession>A0A9P8CMA4</accession>
<name>A0A9P8CMA4_9HYPO</name>
<dbReference type="Gene3D" id="3.30.420.150">
    <property type="entry name" value="Exopolyphosphatase. Domain 2"/>
    <property type="match status" value="1"/>
</dbReference>
<dbReference type="GO" id="GO:0004382">
    <property type="term" value="F:GDP phosphatase activity"/>
    <property type="evidence" value="ECO:0007669"/>
    <property type="project" value="TreeGrafter"/>
</dbReference>
<comment type="caution">
    <text evidence="8">The sequence shown here is derived from an EMBL/GenBank/DDBJ whole genome shotgun (WGS) entry which is preliminary data.</text>
</comment>
<evidence type="ECO:0000256" key="6">
    <source>
        <dbReference type="SAM" id="MobiDB-lite"/>
    </source>
</evidence>
<feature type="compositionally biased region" description="Polar residues" evidence="6">
    <location>
        <begin position="802"/>
        <end position="814"/>
    </location>
</feature>
<dbReference type="PROSITE" id="PS01238">
    <property type="entry name" value="GDA1_CD39_NTPASE"/>
    <property type="match status" value="1"/>
</dbReference>
<feature type="region of interest" description="Disordered" evidence="6">
    <location>
        <begin position="730"/>
        <end position="749"/>
    </location>
</feature>
<dbReference type="Gene3D" id="3.30.420.40">
    <property type="match status" value="1"/>
</dbReference>
<comment type="similarity">
    <text evidence="1 5">Belongs to the GDA1/CD39 NTPase family.</text>
</comment>
<feature type="region of interest" description="Disordered" evidence="6">
    <location>
        <begin position="786"/>
        <end position="863"/>
    </location>
</feature>
<feature type="transmembrane region" description="Helical" evidence="7">
    <location>
        <begin position="698"/>
        <end position="716"/>
    </location>
</feature>
<proteinExistence type="inferred from homology"/>
<keyword evidence="2 5" id="KW-0378">Hydrolase</keyword>
<dbReference type="GO" id="GO:0045134">
    <property type="term" value="F:UDP phosphatase activity"/>
    <property type="evidence" value="ECO:0007669"/>
    <property type="project" value="TreeGrafter"/>
</dbReference>
<organism evidence="8 9">
    <name type="scientific">Emericellopsis atlantica</name>
    <dbReference type="NCBI Taxonomy" id="2614577"/>
    <lineage>
        <taxon>Eukaryota</taxon>
        <taxon>Fungi</taxon>
        <taxon>Dikarya</taxon>
        <taxon>Ascomycota</taxon>
        <taxon>Pezizomycotina</taxon>
        <taxon>Sordariomycetes</taxon>
        <taxon>Hypocreomycetidae</taxon>
        <taxon>Hypocreales</taxon>
        <taxon>Bionectriaceae</taxon>
        <taxon>Emericellopsis</taxon>
    </lineage>
</organism>
<dbReference type="EMBL" id="MU251265">
    <property type="protein sequence ID" value="KAG9251820.1"/>
    <property type="molecule type" value="Genomic_DNA"/>
</dbReference>
<dbReference type="PANTHER" id="PTHR11782">
    <property type="entry name" value="ADENOSINE/GUANOSINE DIPHOSPHATASE"/>
    <property type="match status" value="1"/>
</dbReference>
<feature type="compositionally biased region" description="Basic and acidic residues" evidence="6">
    <location>
        <begin position="822"/>
        <end position="837"/>
    </location>
</feature>
<dbReference type="Proteomes" id="UP000887229">
    <property type="component" value="Unassembled WGS sequence"/>
</dbReference>
<keyword evidence="7" id="KW-0472">Membrane</keyword>
<dbReference type="GO" id="GO:0017111">
    <property type="term" value="F:ribonucleoside triphosphate phosphatase activity"/>
    <property type="evidence" value="ECO:0007669"/>
    <property type="project" value="TreeGrafter"/>
</dbReference>
<dbReference type="GO" id="GO:0016020">
    <property type="term" value="C:membrane"/>
    <property type="evidence" value="ECO:0007669"/>
    <property type="project" value="TreeGrafter"/>
</dbReference>
<dbReference type="AlphaFoldDB" id="A0A9P8CMA4"/>
<evidence type="ECO:0000256" key="7">
    <source>
        <dbReference type="SAM" id="Phobius"/>
    </source>
</evidence>
<dbReference type="GO" id="GO:0005794">
    <property type="term" value="C:Golgi apparatus"/>
    <property type="evidence" value="ECO:0007669"/>
    <property type="project" value="UniProtKB-ARBA"/>
</dbReference>
<feature type="compositionally biased region" description="Basic residues" evidence="6">
    <location>
        <begin position="730"/>
        <end position="741"/>
    </location>
</feature>
<keyword evidence="4" id="KW-0067">ATP-binding</keyword>
<dbReference type="OrthoDB" id="6372431at2759"/>
<dbReference type="RefSeq" id="XP_046115744.1">
    <property type="nucleotide sequence ID" value="XM_046263925.1"/>
</dbReference>
<reference evidence="8" key="1">
    <citation type="journal article" date="2021" name="IMA Fungus">
        <title>Genomic characterization of three marine fungi, including Emericellopsis atlantica sp. nov. with signatures of a generalist lifestyle and marine biomass degradation.</title>
        <authorList>
            <person name="Hagestad O.C."/>
            <person name="Hou L."/>
            <person name="Andersen J.H."/>
            <person name="Hansen E.H."/>
            <person name="Altermark B."/>
            <person name="Li C."/>
            <person name="Kuhnert E."/>
            <person name="Cox R.J."/>
            <person name="Crous P.W."/>
            <person name="Spatafora J.W."/>
            <person name="Lail K."/>
            <person name="Amirebrahimi M."/>
            <person name="Lipzen A."/>
            <person name="Pangilinan J."/>
            <person name="Andreopoulos W."/>
            <person name="Hayes R.D."/>
            <person name="Ng V."/>
            <person name="Grigoriev I.V."/>
            <person name="Jackson S.A."/>
            <person name="Sutton T.D.S."/>
            <person name="Dobson A.D.W."/>
            <person name="Rama T."/>
        </authorList>
    </citation>
    <scope>NUCLEOTIDE SEQUENCE</scope>
    <source>
        <strain evidence="8">TS7</strain>
    </source>
</reference>
<dbReference type="Pfam" id="PF01150">
    <property type="entry name" value="GDA1_CD39"/>
    <property type="match status" value="1"/>
</dbReference>
<dbReference type="InterPro" id="IPR000407">
    <property type="entry name" value="GDA1_CD39_NTPase"/>
</dbReference>
<feature type="binding site" evidence="4">
    <location>
        <begin position="358"/>
        <end position="362"/>
    </location>
    <ligand>
        <name>ATP</name>
        <dbReference type="ChEBI" id="CHEBI:30616"/>
    </ligand>
</feature>
<evidence type="ECO:0000256" key="2">
    <source>
        <dbReference type="ARBA" id="ARBA00022801"/>
    </source>
</evidence>
<dbReference type="GO" id="GO:0006256">
    <property type="term" value="P:UDP catabolic process"/>
    <property type="evidence" value="ECO:0007669"/>
    <property type="project" value="TreeGrafter"/>
</dbReference>
<keyword evidence="7" id="KW-0812">Transmembrane</keyword>
<evidence type="ECO:0000256" key="5">
    <source>
        <dbReference type="RuleBase" id="RU003833"/>
    </source>
</evidence>
<keyword evidence="7" id="KW-1133">Transmembrane helix</keyword>
<evidence type="ECO:0000313" key="9">
    <source>
        <dbReference type="Proteomes" id="UP000887229"/>
    </source>
</evidence>
<feature type="region of interest" description="Disordered" evidence="6">
    <location>
        <begin position="675"/>
        <end position="694"/>
    </location>
</feature>
<keyword evidence="4" id="KW-0547">Nucleotide-binding</keyword>
<gene>
    <name evidence="8" type="ORF">F5Z01DRAFT_662168</name>
</gene>
<keyword evidence="9" id="KW-1185">Reference proteome</keyword>
<dbReference type="GO" id="GO:0005524">
    <property type="term" value="F:ATP binding"/>
    <property type="evidence" value="ECO:0007669"/>
    <property type="project" value="UniProtKB-KW"/>
</dbReference>
<dbReference type="GeneID" id="70294828"/>
<dbReference type="CDD" id="cd24039">
    <property type="entry name" value="ASKHA_NBD_YND1-like"/>
    <property type="match status" value="1"/>
</dbReference>
<evidence type="ECO:0000256" key="4">
    <source>
        <dbReference type="PIRSR" id="PIRSR600407-2"/>
    </source>
</evidence>
<protein>
    <submittedName>
        <fullName evidence="8">Nucleoside phosphatase family-domain-containing protein</fullName>
    </submittedName>
</protein>
<evidence type="ECO:0000256" key="1">
    <source>
        <dbReference type="ARBA" id="ARBA00009283"/>
    </source>
</evidence>
<sequence>MGPPYQRLGEDTTNTSIRIIPPPDRNSSIRIRRATLIFFRYSVSVLTKAIGWGCLPVLFEHRLLSLFALHFVLPSAASTLRLKLVQFASPPIPCKEPSLLSPEYQEKFRIRRLTEARVAFDKVFYLSQEFHSGYTNTRYPRHSTWRRTAIRDCEAITTESAEVQSILRGARATMGKHSQYGVILDAGSSGTRIYVYKWKNPARASAKASSEEELRSLPEIKLKDSKKIHPGVSSFAERPGAIGKDHLKELLEVAYNKIPGDKIPETPVFLLATAGVRLLPDFQQRTLLGNICQWLQKNTRFDLPDCSTHVQVIKGETEGLYGWIAANYLLGGFNHPQGEGTGLDQSHHHTYGFLDMGGASAQIAFAPNSTEAEKHAEDLKLVRMRHLDGSPAEYRVFTTTWLGFGANQARERFVKNLQEQYGPETNEIPDPCMPHGLVTNMQGDPITGQPTEGERVLVGIGQFDECLRLTYPLLEMDAPCNDEPCLINGQHVPAIDFKVNRFVGVSEYWHTTHGVFGGKDTPYDLEAYQNSVLDYCSRDWSDIEQDDLEKRKKSAERKAEDAREACFKASWLINMLYDGIGIPRVGLEAPILNATDMDGSFQPVDTIDGVELSWTLGKIVLYAAGQVPSIGEPLPVGFGTNVAAGTPTDFEHAGSIPQMPFTGGLDDEIEDEDINTDEPVYRPPPPSHRHTPKRKVNLPPIIFGVIFFIIIIFFVLRRPERRRRLWNLARRRSRSSGRKPKGSGGGRALTLANKIFGRSQHQYERVMEEGEAASNMELGGAEVDEFDVSDSSEGSKGPKSALASSKQDESSGNNELRPPNALDRRGLAVRTESRERMGAIGRRSRAASPQRQKSPLAAPMGRD</sequence>
<dbReference type="PANTHER" id="PTHR11782:SF121">
    <property type="entry name" value="NUCLEOSIDE-DIPHOSPHATASE MIG-23"/>
    <property type="match status" value="1"/>
</dbReference>
<evidence type="ECO:0000313" key="8">
    <source>
        <dbReference type="EMBL" id="KAG9251820.1"/>
    </source>
</evidence>
<feature type="active site" description="Proton acceptor" evidence="3">
    <location>
        <position position="318"/>
    </location>
</feature>
<dbReference type="GO" id="GO:0046036">
    <property type="term" value="P:CTP metabolic process"/>
    <property type="evidence" value="ECO:0007669"/>
    <property type="project" value="TreeGrafter"/>
</dbReference>
<evidence type="ECO:0000256" key="3">
    <source>
        <dbReference type="PIRSR" id="PIRSR600407-1"/>
    </source>
</evidence>